<feature type="compositionally biased region" description="Low complexity" evidence="3">
    <location>
        <begin position="387"/>
        <end position="407"/>
    </location>
</feature>
<dbReference type="RefSeq" id="WP_094855608.1">
    <property type="nucleotide sequence ID" value="NZ_NEVM01000005.1"/>
</dbReference>
<feature type="compositionally biased region" description="Polar residues" evidence="3">
    <location>
        <begin position="416"/>
        <end position="429"/>
    </location>
</feature>
<dbReference type="GO" id="GO:0016746">
    <property type="term" value="F:acyltransferase activity"/>
    <property type="evidence" value="ECO:0007669"/>
    <property type="project" value="UniProtKB-KW"/>
</dbReference>
<proteinExistence type="predicted"/>
<dbReference type="Proteomes" id="UP000216020">
    <property type="component" value="Unassembled WGS sequence"/>
</dbReference>
<dbReference type="Pfam" id="PF08541">
    <property type="entry name" value="ACP_syn_III_C"/>
    <property type="match status" value="1"/>
</dbReference>
<evidence type="ECO:0000313" key="6">
    <source>
        <dbReference type="Proteomes" id="UP000216020"/>
    </source>
</evidence>
<dbReference type="CDD" id="cd00827">
    <property type="entry name" value="init_cond_enzymes"/>
    <property type="match status" value="1"/>
</dbReference>
<comment type="caution">
    <text evidence="5">The sequence shown here is derived from an EMBL/GenBank/DDBJ whole genome shotgun (WGS) entry which is preliminary data.</text>
</comment>
<dbReference type="PANTHER" id="PTHR34069">
    <property type="entry name" value="3-OXOACYL-[ACYL-CARRIER-PROTEIN] SYNTHASE 3"/>
    <property type="match status" value="1"/>
</dbReference>
<dbReference type="AlphaFoldDB" id="A0A261S1H5"/>
<dbReference type="PANTHER" id="PTHR34069:SF3">
    <property type="entry name" value="ACYL-COA:ACYL-COA ALKYLTRANSFERASE"/>
    <property type="match status" value="1"/>
</dbReference>
<dbReference type="Gene3D" id="1.20.910.10">
    <property type="entry name" value="Heme oxygenase-like"/>
    <property type="match status" value="1"/>
</dbReference>
<evidence type="ECO:0000256" key="1">
    <source>
        <dbReference type="ARBA" id="ARBA00022679"/>
    </source>
</evidence>
<protein>
    <recommendedName>
        <fullName evidence="4">Beta-ketoacyl-[acyl-carrier-protein] synthase III C-terminal domain-containing protein</fullName>
    </recommendedName>
</protein>
<keyword evidence="2" id="KW-0012">Acyltransferase</keyword>
<name>A0A261S1H5_9BORD</name>
<dbReference type="SUPFAM" id="SSF53901">
    <property type="entry name" value="Thiolase-like"/>
    <property type="match status" value="2"/>
</dbReference>
<dbReference type="Pfam" id="PF14518">
    <property type="entry name" value="Haem_oxygenas_2"/>
    <property type="match status" value="1"/>
</dbReference>
<accession>A0A261S1H5</accession>
<evidence type="ECO:0000256" key="2">
    <source>
        <dbReference type="ARBA" id="ARBA00023315"/>
    </source>
</evidence>
<dbReference type="InterPro" id="IPR013747">
    <property type="entry name" value="ACP_syn_III_C"/>
</dbReference>
<dbReference type="InterPro" id="IPR016039">
    <property type="entry name" value="Thiolase-like"/>
</dbReference>
<keyword evidence="1" id="KW-0808">Transferase</keyword>
<organism evidence="5 6">
    <name type="scientific">Bordetella genomosp. 10</name>
    <dbReference type="NCBI Taxonomy" id="1416804"/>
    <lineage>
        <taxon>Bacteria</taxon>
        <taxon>Pseudomonadati</taxon>
        <taxon>Pseudomonadota</taxon>
        <taxon>Betaproteobacteria</taxon>
        <taxon>Burkholderiales</taxon>
        <taxon>Alcaligenaceae</taxon>
        <taxon>Bordetella</taxon>
    </lineage>
</organism>
<feature type="domain" description="Beta-ketoacyl-[acyl-carrier-protein] synthase III C-terminal" evidence="4">
    <location>
        <begin position="286"/>
        <end position="358"/>
    </location>
</feature>
<reference evidence="6" key="1">
    <citation type="submission" date="2017-05" db="EMBL/GenBank/DDBJ databases">
        <title>Complete and WGS of Bordetella genogroups.</title>
        <authorList>
            <person name="Spilker T."/>
            <person name="Lipuma J."/>
        </authorList>
    </citation>
    <scope>NUCLEOTIDE SEQUENCE [LARGE SCALE GENOMIC DNA]</scope>
    <source>
        <strain evidence="6">AU16122</strain>
    </source>
</reference>
<dbReference type="Gene3D" id="3.40.47.10">
    <property type="match status" value="2"/>
</dbReference>
<evidence type="ECO:0000313" key="5">
    <source>
        <dbReference type="EMBL" id="OZI31194.1"/>
    </source>
</evidence>
<gene>
    <name evidence="5" type="ORF">CAL29_25020</name>
</gene>
<evidence type="ECO:0000256" key="3">
    <source>
        <dbReference type="SAM" id="MobiDB-lite"/>
    </source>
</evidence>
<sequence>MPTPFHRVYLESAGYFMPGSPVSNEEMDRYIAPLNRISGRIKHRILAENGIKQRYYAIDADGATTLTNAQLAVGAIRDCLRRNEIPLDDVSLLASGSSGGDALMPGFANMIQGELAAPPMETLSVHGICAAGVAAIQAAAQAVELGGHATALAVASEMPSRLFKRSRFAARGYDADFDAHFLRWMLSDGAGAVVLGRGLRALPGISRGVRLRLKWVHQRAFSGDYPVCMQLGLSADRARGHLDYPSWTDAETDGALSLRQDIRLLPHLFDIGIHEYAGLVRDGWVDPRHIHHFLCHYSSEKFIPVVEDLLEKAGLAIARERWFSNLAWRGNTGAASILIMLAEFLETREIRPGEQILCYIPESGRFTTAYMLWEAEAADGSARVSVGAPAAAPDDAGGGRAAMPDAGSGTDGGAKSQASTGTAPGNDANSAAAEHIAPPHDPDSAPEALGPLLTELASIWHDYRSRVWRTPVVRHLRNRRFRTADYVNWMANWIPQVREGSKWMREGAASLGPAWQPLAALIDTHAGEEQNDFKILFGDYRKAGGAIEDIDALRRNPGGEALNAYLHGLAATRDPIGLLGAIYIIEGTGQRIIPALLPLLKASLSLPPDAFRFLEYHGQNDEHHLARWLAAVELALDCDEDGKAGRRIADTARRTAALYLMQFQYVMEDHPAMEHRPEDDAA</sequence>
<feature type="region of interest" description="Disordered" evidence="3">
    <location>
        <begin position="386"/>
        <end position="448"/>
    </location>
</feature>
<dbReference type="InterPro" id="IPR016084">
    <property type="entry name" value="Haem_Oase-like_multi-hlx"/>
</dbReference>
<dbReference type="EMBL" id="NEVM01000005">
    <property type="protein sequence ID" value="OZI31194.1"/>
    <property type="molecule type" value="Genomic_DNA"/>
</dbReference>
<dbReference type="GO" id="GO:0044550">
    <property type="term" value="P:secondary metabolite biosynthetic process"/>
    <property type="evidence" value="ECO:0007669"/>
    <property type="project" value="TreeGrafter"/>
</dbReference>
<evidence type="ECO:0000259" key="4">
    <source>
        <dbReference type="Pfam" id="PF08541"/>
    </source>
</evidence>
<dbReference type="OrthoDB" id="2514738at2"/>
<keyword evidence="6" id="KW-1185">Reference proteome</keyword>
<dbReference type="SUPFAM" id="SSF48613">
    <property type="entry name" value="Heme oxygenase-like"/>
    <property type="match status" value="1"/>
</dbReference>